<name>A0A1Y4PZ24_BACOV</name>
<dbReference type="RefSeq" id="WP_004313691.1">
    <property type="nucleotide sequence ID" value="NZ_BAABYJ010000001.1"/>
</dbReference>
<dbReference type="EMBL" id="VWKB01000026">
    <property type="protein sequence ID" value="KAA4094178.1"/>
    <property type="molecule type" value="Genomic_DNA"/>
</dbReference>
<dbReference type="EMBL" id="CP041395">
    <property type="protein sequence ID" value="QDM10453.1"/>
    <property type="molecule type" value="Genomic_DNA"/>
</dbReference>
<reference evidence="12 13" key="4">
    <citation type="journal article" date="2019" name="Nat. Med.">
        <title>A library of human gut bacterial isolates paired with longitudinal multiomics data enables mechanistic microbiome research.</title>
        <authorList>
            <person name="Poyet M."/>
            <person name="Groussin M."/>
            <person name="Gibbons S.M."/>
            <person name="Avila-Pacheco J."/>
            <person name="Jiang X."/>
            <person name="Kearney S.M."/>
            <person name="Perrotta A.R."/>
            <person name="Berdy B."/>
            <person name="Zhao S."/>
            <person name="Lieberman T.D."/>
            <person name="Swanson P.K."/>
            <person name="Smith M."/>
            <person name="Roesemann S."/>
            <person name="Alexander J.E."/>
            <person name="Rich S.A."/>
            <person name="Livny J."/>
            <person name="Vlamakis H."/>
            <person name="Clish C."/>
            <person name="Bullock K."/>
            <person name="Deik A."/>
            <person name="Scott J."/>
            <person name="Pierce K.A."/>
            <person name="Xavier R.J."/>
            <person name="Alm E.J."/>
        </authorList>
    </citation>
    <scope>NUCLEOTIDE SEQUENCE [LARGE SCALE GENOMIC DNA]</scope>
    <source>
        <strain evidence="2 14">BIOML-A134</strain>
        <strain evidence="1 12">BIOML-A160</strain>
        <strain evidence="3 13">BIOML-A2</strain>
    </source>
</reference>
<dbReference type="Proteomes" id="UP000365824">
    <property type="component" value="Unassembled WGS sequence"/>
</dbReference>
<reference evidence="6" key="2">
    <citation type="journal article" date="2018" name="Nature">
        <title>Human gut bacteria contain acquired interbacterial defence systems.</title>
        <authorList>
            <person name="Ross B.D."/>
            <person name="Verster A.J."/>
            <person name="Radey M.C."/>
            <person name="Schmidtke D.T."/>
            <person name="Pope C.E."/>
            <person name="Hoffman L.R."/>
            <person name="Hajjar A."/>
            <person name="Peterson S.B."/>
            <person name="Borenstein E."/>
            <person name="Mougous J."/>
        </authorList>
    </citation>
    <scope>NUCLEOTIDE SEQUENCE</scope>
    <source>
        <strain evidence="6">3725 D1 iv</strain>
    </source>
</reference>
<dbReference type="Proteomes" id="UP000318823">
    <property type="component" value="Chromosome"/>
</dbReference>
<reference evidence="9 10" key="3">
    <citation type="submission" date="2018-08" db="EMBL/GenBank/DDBJ databases">
        <title>A genome reference for cultivated species of the human gut microbiota.</title>
        <authorList>
            <person name="Zou Y."/>
            <person name="Xue W."/>
            <person name="Luo G."/>
        </authorList>
    </citation>
    <scope>NUCLEOTIDE SEQUENCE [LARGE SCALE GENOMIC DNA]</scope>
    <source>
        <strain evidence="7 10">AF04-46</strain>
        <strain evidence="8 9">AM17-48</strain>
    </source>
</reference>
<sequence length="335" mass="38798">MRLYFNLNKITYLFLMQALYLCIACEEPFDVGMPIPEDAIVFDGVITDEPPPYYFVLSKPSTKLKYPENRSFDRINDAEIVIVDLTTGIRDTLQNAKLTGYQDFRFYDHYRDKDVTVYMKWLPGETPGGLYVTNKIYGVENHTYELHIKYKGKEYTACERMVPKTPIDKIVMKRIDTGEGEPNETPCISFYNPPEEHNYYLLKTDFCSSKVLRVASVYNLYYGTTNSAGWPYSILDDEYLAENVIDYVVSEGEQFVLPNRPGFSYPVSDSIWIKMQSISENCYQVFDQMIKQIRSDGGTFSPRPTSVKSNIDNGAYGIFRVSAISEIYFYKKHRI</sequence>
<evidence type="ECO:0000313" key="10">
    <source>
        <dbReference type="Proteomes" id="UP000286031"/>
    </source>
</evidence>
<keyword evidence="14" id="KW-1185">Reference proteome</keyword>
<dbReference type="Pfam" id="PF14054">
    <property type="entry name" value="DUF4249"/>
    <property type="match status" value="1"/>
</dbReference>
<dbReference type="EMBL" id="QSBI01000064">
    <property type="protein sequence ID" value="RGX05278.1"/>
    <property type="molecule type" value="Genomic_DNA"/>
</dbReference>
<evidence type="ECO:0000313" key="1">
    <source>
        <dbReference type="EMBL" id="KAA3931196.1"/>
    </source>
</evidence>
<gene>
    <name evidence="8" type="ORF">DW206_12225</name>
    <name evidence="7" type="ORF">DWV35_25875</name>
    <name evidence="6" type="ORF">DYI28_18090</name>
    <name evidence="3" type="ORF">F3B53_13020</name>
    <name evidence="2" type="ORF">F3D66_18475</name>
    <name evidence="1" type="ORF">F3F25_01675</name>
    <name evidence="4" type="ORF">PO240_19940</name>
    <name evidence="5" type="ORF">PQ628_11825</name>
</gene>
<evidence type="ECO:0000313" key="5">
    <source>
        <dbReference type="EMBL" id="MDC7958897.1"/>
    </source>
</evidence>
<dbReference type="EMBL" id="JAQQPO010000012">
    <property type="protein sequence ID" value="MDC7958897.1"/>
    <property type="molecule type" value="Genomic_DNA"/>
</dbReference>
<evidence type="ECO:0000313" key="14">
    <source>
        <dbReference type="Proteomes" id="UP000473905"/>
    </source>
</evidence>
<dbReference type="EMBL" id="QRJR01000009">
    <property type="protein sequence ID" value="RHH45856.1"/>
    <property type="molecule type" value="Genomic_DNA"/>
</dbReference>
<evidence type="ECO:0000313" key="4">
    <source>
        <dbReference type="EMBL" id="MDC2410146.1"/>
    </source>
</evidence>
<reference evidence="11" key="1">
    <citation type="journal article" date="2018" name="J. Anim. Genet.">
        <title>Acquired interbacterial defense systems protect against interspecies antagonism in the human gut microbiome.</title>
        <authorList>
            <person name="Ross B.D."/>
            <person name="Verster A.J."/>
            <person name="Radey M.C."/>
            <person name="Schmidtke D.T."/>
            <person name="Pope C.E."/>
            <person name="Hoffman L.R."/>
            <person name="Hajjar A."/>
            <person name="Peterson S.B."/>
            <person name="Borenstein E."/>
            <person name="Mougous J."/>
        </authorList>
    </citation>
    <scope>NUCLEOTIDE SEQUENCE [LARGE SCALE GENOMIC DNA]</scope>
    <source>
        <strain evidence="11">3725 D1 iv</strain>
    </source>
</reference>
<proteinExistence type="predicted"/>
<evidence type="ECO:0000313" key="8">
    <source>
        <dbReference type="EMBL" id="RHH45856.1"/>
    </source>
</evidence>
<accession>A0A1Y4PZ24</accession>
<evidence type="ECO:0000313" key="9">
    <source>
        <dbReference type="Proteomes" id="UP000283329"/>
    </source>
</evidence>
<evidence type="ECO:0000313" key="2">
    <source>
        <dbReference type="EMBL" id="KAA4094178.1"/>
    </source>
</evidence>
<evidence type="ECO:0000313" key="12">
    <source>
        <dbReference type="Proteomes" id="UP000365824"/>
    </source>
</evidence>
<reference evidence="6" key="5">
    <citation type="submission" date="2019-07" db="EMBL/GenBank/DDBJ databases">
        <authorList>
            <person name="Ross B.D."/>
            <person name="Verster A.J."/>
            <person name="Radey M.C."/>
            <person name="Schmidtke D.T."/>
            <person name="Pope C.E."/>
            <person name="Hoffman L.R."/>
            <person name="Hajjar A."/>
            <person name="Peterson S.B."/>
            <person name="Borenstein E."/>
            <person name="Mougous J.D."/>
        </authorList>
    </citation>
    <scope>NUCLEOTIDE SEQUENCE</scope>
    <source>
        <strain evidence="6">3725 D1 iv</strain>
    </source>
</reference>
<dbReference type="Proteomes" id="UP001215078">
    <property type="component" value="Unassembled WGS sequence"/>
</dbReference>
<dbReference type="Proteomes" id="UP000286031">
    <property type="component" value="Unassembled WGS sequence"/>
</dbReference>
<evidence type="ECO:0000313" key="3">
    <source>
        <dbReference type="EMBL" id="KAB1326205.1"/>
    </source>
</evidence>
<dbReference type="Proteomes" id="UP000375690">
    <property type="component" value="Unassembled WGS sequence"/>
</dbReference>
<dbReference type="EMBL" id="VWLB01000002">
    <property type="protein sequence ID" value="KAA3931196.1"/>
    <property type="molecule type" value="Genomic_DNA"/>
</dbReference>
<dbReference type="InterPro" id="IPR025345">
    <property type="entry name" value="DUF4249"/>
</dbReference>
<dbReference type="EMBL" id="JAQNWR010000016">
    <property type="protein sequence ID" value="MDC2410146.1"/>
    <property type="molecule type" value="Genomic_DNA"/>
</dbReference>
<dbReference type="Proteomes" id="UP000283329">
    <property type="component" value="Unassembled WGS sequence"/>
</dbReference>
<evidence type="ECO:0000313" key="13">
    <source>
        <dbReference type="Proteomes" id="UP000375690"/>
    </source>
</evidence>
<evidence type="ECO:0000313" key="6">
    <source>
        <dbReference type="EMBL" id="QDM10453.1"/>
    </source>
</evidence>
<dbReference type="AlphaFoldDB" id="A0A1Y4PZ24"/>
<dbReference type="Proteomes" id="UP001214017">
    <property type="component" value="Unassembled WGS sequence"/>
</dbReference>
<reference evidence="4" key="6">
    <citation type="submission" date="2022-10" db="EMBL/GenBank/DDBJ databases">
        <title>Human gut microbiome strain richness.</title>
        <authorList>
            <person name="Chen-Liaw A."/>
        </authorList>
    </citation>
    <scope>NUCLEOTIDE SEQUENCE</scope>
    <source>
        <strain evidence="4">F7_m1001271B151109d0_201107</strain>
        <strain evidence="5">RTP21484st1_H8_RTP21484_190118</strain>
    </source>
</reference>
<evidence type="ECO:0000313" key="7">
    <source>
        <dbReference type="EMBL" id="RGX05278.1"/>
    </source>
</evidence>
<dbReference type="Proteomes" id="UP000473905">
    <property type="component" value="Unassembled WGS sequence"/>
</dbReference>
<organism evidence="7 10">
    <name type="scientific">Bacteroides ovatus</name>
    <dbReference type="NCBI Taxonomy" id="28116"/>
    <lineage>
        <taxon>Bacteria</taxon>
        <taxon>Pseudomonadati</taxon>
        <taxon>Bacteroidota</taxon>
        <taxon>Bacteroidia</taxon>
        <taxon>Bacteroidales</taxon>
        <taxon>Bacteroidaceae</taxon>
        <taxon>Bacteroides</taxon>
    </lineage>
</organism>
<dbReference type="EMBL" id="VWFC01000013">
    <property type="protein sequence ID" value="KAB1326205.1"/>
    <property type="molecule type" value="Genomic_DNA"/>
</dbReference>
<protein>
    <submittedName>
        <fullName evidence="7">DUF4249 domain-containing protein</fullName>
    </submittedName>
    <submittedName>
        <fullName evidence="4">DUF4249 family protein</fullName>
    </submittedName>
</protein>
<evidence type="ECO:0000313" key="11">
    <source>
        <dbReference type="Proteomes" id="UP000318823"/>
    </source>
</evidence>